<gene>
    <name evidence="8" type="ORF">N780_15595</name>
</gene>
<dbReference type="AlphaFoldDB" id="A0A0A2UYG5"/>
<dbReference type="Proteomes" id="UP000030153">
    <property type="component" value="Unassembled WGS sequence"/>
</dbReference>
<accession>A0A0A2UYG5</accession>
<dbReference type="eggNOG" id="COG1714">
    <property type="taxonomic scope" value="Bacteria"/>
</dbReference>
<dbReference type="RefSeq" id="WP_036781826.1">
    <property type="nucleotide sequence ID" value="NZ_AVBG01000004.1"/>
</dbReference>
<proteinExistence type="predicted"/>
<keyword evidence="3 6" id="KW-0812">Transmembrane</keyword>
<keyword evidence="5 6" id="KW-0472">Membrane</keyword>
<keyword evidence="4 6" id="KW-1133">Transmembrane helix</keyword>
<evidence type="ECO:0000256" key="6">
    <source>
        <dbReference type="SAM" id="Phobius"/>
    </source>
</evidence>
<dbReference type="OrthoDB" id="1787043at2"/>
<feature type="transmembrane region" description="Helical" evidence="6">
    <location>
        <begin position="46"/>
        <end position="65"/>
    </location>
</feature>
<dbReference type="InterPro" id="IPR051791">
    <property type="entry name" value="Pra-immunoreactive"/>
</dbReference>
<evidence type="ECO:0000256" key="5">
    <source>
        <dbReference type="ARBA" id="ARBA00023136"/>
    </source>
</evidence>
<evidence type="ECO:0000256" key="2">
    <source>
        <dbReference type="ARBA" id="ARBA00022475"/>
    </source>
</evidence>
<dbReference type="PANTHER" id="PTHR36115:SF9">
    <property type="entry name" value="LMO1584 PROTEIN"/>
    <property type="match status" value="1"/>
</dbReference>
<comment type="caution">
    <text evidence="8">The sequence shown here is derived from an EMBL/GenBank/DDBJ whole genome shotgun (WGS) entry which is preliminary data.</text>
</comment>
<sequence length="134" mass="15055">MERPAGFGVRLLANLIDGIIVGVILSFITFLFYGDFYKEDYNITDLLSTLYLIIVPVVWKGYVIGKRLMNIRIVKKNGENVTILTMILRVIVAGLLYGLTIGIAFIVSAIMVAVREDKRAIHDFIAGTYVINER</sequence>
<protein>
    <submittedName>
        <fullName evidence="8">Membrane protein</fullName>
    </submittedName>
</protein>
<evidence type="ECO:0000259" key="7">
    <source>
        <dbReference type="Pfam" id="PF06271"/>
    </source>
</evidence>
<dbReference type="STRING" id="1385513.N780_15595"/>
<dbReference type="Pfam" id="PF06271">
    <property type="entry name" value="RDD"/>
    <property type="match status" value="1"/>
</dbReference>
<reference evidence="8 9" key="1">
    <citation type="submission" date="2013-08" db="EMBL/GenBank/DDBJ databases">
        <title>Genome of Pontibacillus chungwhensis.</title>
        <authorList>
            <person name="Wang Q."/>
            <person name="Wang G."/>
        </authorList>
    </citation>
    <scope>NUCLEOTIDE SEQUENCE [LARGE SCALE GENOMIC DNA]</scope>
    <source>
        <strain evidence="8 9">BH030062</strain>
    </source>
</reference>
<evidence type="ECO:0000313" key="8">
    <source>
        <dbReference type="EMBL" id="KGP91798.1"/>
    </source>
</evidence>
<evidence type="ECO:0000313" key="9">
    <source>
        <dbReference type="Proteomes" id="UP000030153"/>
    </source>
</evidence>
<organism evidence="8 9">
    <name type="scientific">Pontibacillus chungwhensis BH030062</name>
    <dbReference type="NCBI Taxonomy" id="1385513"/>
    <lineage>
        <taxon>Bacteria</taxon>
        <taxon>Bacillati</taxon>
        <taxon>Bacillota</taxon>
        <taxon>Bacilli</taxon>
        <taxon>Bacillales</taxon>
        <taxon>Bacillaceae</taxon>
        <taxon>Pontibacillus</taxon>
    </lineage>
</organism>
<evidence type="ECO:0000256" key="1">
    <source>
        <dbReference type="ARBA" id="ARBA00004651"/>
    </source>
</evidence>
<dbReference type="InterPro" id="IPR010432">
    <property type="entry name" value="RDD"/>
</dbReference>
<keyword evidence="2" id="KW-1003">Cell membrane</keyword>
<feature type="transmembrane region" description="Helical" evidence="6">
    <location>
        <begin position="86"/>
        <end position="114"/>
    </location>
</feature>
<dbReference type="PANTHER" id="PTHR36115">
    <property type="entry name" value="PROLINE-RICH ANTIGEN HOMOLOG-RELATED"/>
    <property type="match status" value="1"/>
</dbReference>
<comment type="subcellular location">
    <subcellularLocation>
        <location evidence="1">Cell membrane</location>
        <topology evidence="1">Multi-pass membrane protein</topology>
    </subcellularLocation>
</comment>
<name>A0A0A2UYG5_9BACI</name>
<feature type="domain" description="RDD" evidence="7">
    <location>
        <begin position="5"/>
        <end position="127"/>
    </location>
</feature>
<dbReference type="EMBL" id="AVBG01000004">
    <property type="protein sequence ID" value="KGP91798.1"/>
    <property type="molecule type" value="Genomic_DNA"/>
</dbReference>
<keyword evidence="9" id="KW-1185">Reference proteome</keyword>
<evidence type="ECO:0000256" key="3">
    <source>
        <dbReference type="ARBA" id="ARBA00022692"/>
    </source>
</evidence>
<dbReference type="GO" id="GO:0005886">
    <property type="term" value="C:plasma membrane"/>
    <property type="evidence" value="ECO:0007669"/>
    <property type="project" value="UniProtKB-SubCell"/>
</dbReference>
<evidence type="ECO:0000256" key="4">
    <source>
        <dbReference type="ARBA" id="ARBA00022989"/>
    </source>
</evidence>
<feature type="transmembrane region" description="Helical" evidence="6">
    <location>
        <begin position="12"/>
        <end position="34"/>
    </location>
</feature>